<comment type="caution">
    <text evidence="2">The sequence shown here is derived from an EMBL/GenBank/DDBJ whole genome shotgun (WGS) entry which is preliminary data.</text>
</comment>
<organism evidence="2 3">
    <name type="scientific">Vibrio brasiliensis LMG 20546</name>
    <dbReference type="NCBI Taxonomy" id="945543"/>
    <lineage>
        <taxon>Bacteria</taxon>
        <taxon>Pseudomonadati</taxon>
        <taxon>Pseudomonadota</taxon>
        <taxon>Gammaproteobacteria</taxon>
        <taxon>Vibrionales</taxon>
        <taxon>Vibrionaceae</taxon>
        <taxon>Vibrio</taxon>
        <taxon>Vibrio oreintalis group</taxon>
    </lineage>
</organism>
<dbReference type="AlphaFoldDB" id="E8LXL7"/>
<gene>
    <name evidence="2" type="ORF">VIBR0546_07147</name>
</gene>
<feature type="signal peptide" evidence="1">
    <location>
        <begin position="1"/>
        <end position="18"/>
    </location>
</feature>
<dbReference type="OrthoDB" id="7008646at2"/>
<keyword evidence="3" id="KW-1185">Reference proteome</keyword>
<dbReference type="STRING" id="945543.VIBR0546_07147"/>
<dbReference type="eggNOG" id="ENOG5033186">
    <property type="taxonomic scope" value="Bacteria"/>
</dbReference>
<reference evidence="2 3" key="1">
    <citation type="journal article" date="2012" name="Int. J. Syst. Evol. Microbiol.">
        <title>Vibrio caribbeanicus sp. nov., isolated from the marine sponge Scleritoderma cyanea.</title>
        <authorList>
            <person name="Hoffmann M."/>
            <person name="Monday S.R."/>
            <person name="Allard M.W."/>
            <person name="Strain E.A."/>
            <person name="Whittaker P."/>
            <person name="Naum M."/>
            <person name="McCarthy P.J."/>
            <person name="Lopez J.V."/>
            <person name="Fischer M."/>
            <person name="Brown E.W."/>
        </authorList>
    </citation>
    <scope>NUCLEOTIDE SEQUENCE [LARGE SCALE GENOMIC DNA]</scope>
    <source>
        <strain evidence="2 3">LMG 20546</strain>
    </source>
</reference>
<evidence type="ECO:0000313" key="2">
    <source>
        <dbReference type="EMBL" id="EGA64628.1"/>
    </source>
</evidence>
<dbReference type="Proteomes" id="UP000004371">
    <property type="component" value="Unassembled WGS sequence"/>
</dbReference>
<name>E8LXL7_9VIBR</name>
<accession>E8LXL7</accession>
<evidence type="ECO:0000256" key="1">
    <source>
        <dbReference type="SAM" id="SignalP"/>
    </source>
</evidence>
<feature type="chain" id="PRO_5003224533" evidence="1">
    <location>
        <begin position="19"/>
        <end position="182"/>
    </location>
</feature>
<evidence type="ECO:0000313" key="3">
    <source>
        <dbReference type="Proteomes" id="UP000004371"/>
    </source>
</evidence>
<proteinExistence type="predicted"/>
<dbReference type="EMBL" id="AEVS01000081">
    <property type="protein sequence ID" value="EGA64628.1"/>
    <property type="molecule type" value="Genomic_DNA"/>
</dbReference>
<keyword evidence="1" id="KW-0732">Signal</keyword>
<dbReference type="RefSeq" id="WP_006880559.1">
    <property type="nucleotide sequence ID" value="NZ_AEVS01000081.1"/>
</dbReference>
<protein>
    <submittedName>
        <fullName evidence="2">Uncharacterized protein</fullName>
    </submittedName>
</protein>
<sequence length="182" mass="18748">MHKVILIITSLFSLQLSAQDLVTLGPSTFQGAEGAIAVNIAAGEHNVQSSNFVYSAQGDYELTIISSSQSSEIASSASASIESGAFDNAGGYISANLAAGNSNQQHNIIIFAPSSEVSWEVADLSSQSAAISDRGYSEKGDDLSVDIAPLALNGASGVIQMSQIAGSGNTVRNTFQMPTTIN</sequence>